<sequence length="104" mass="11485">MTCTYPNSAPRNRPNTPLFAVGQIVATPGALDLLDRNGIAADQFLRRHITGDWGDVPPEDAKSNWFAVRHGSRILSSFSVGTERCWIITEADRAVTTILLPSEY</sequence>
<dbReference type="Proteomes" id="UP000240638">
    <property type="component" value="Unassembled WGS sequence"/>
</dbReference>
<organism evidence="1 2">
    <name type="scientific">Trinickia symbiotica</name>
    <dbReference type="NCBI Taxonomy" id="863227"/>
    <lineage>
        <taxon>Bacteria</taxon>
        <taxon>Pseudomonadati</taxon>
        <taxon>Pseudomonadota</taxon>
        <taxon>Betaproteobacteria</taxon>
        <taxon>Burkholderiales</taxon>
        <taxon>Burkholderiaceae</taxon>
        <taxon>Trinickia</taxon>
    </lineage>
</organism>
<evidence type="ECO:0000313" key="2">
    <source>
        <dbReference type="Proteomes" id="UP000240638"/>
    </source>
</evidence>
<comment type="caution">
    <text evidence="1">The sequence shown here is derived from an EMBL/GenBank/DDBJ whole genome shotgun (WGS) entry which is preliminary data.</text>
</comment>
<gene>
    <name evidence="1" type="ORF">C9I57_08285</name>
</gene>
<dbReference type="RefSeq" id="WP_107150117.1">
    <property type="nucleotide sequence ID" value="NZ_PYUC01000003.1"/>
</dbReference>
<dbReference type="EMBL" id="PYUC01000003">
    <property type="protein sequence ID" value="PTB21616.1"/>
    <property type="molecule type" value="Genomic_DNA"/>
</dbReference>
<proteinExistence type="predicted"/>
<name>A0A2T3XYN9_9BURK</name>
<protein>
    <recommendedName>
        <fullName evidence="3">Type I restriction endonuclease subunit M</fullName>
    </recommendedName>
</protein>
<reference evidence="1 2" key="1">
    <citation type="submission" date="2018-03" db="EMBL/GenBank/DDBJ databases">
        <title>Whole genome analyses suggest that Burkholderia sensu lato contains two further novel genera in the rhizoxinica-symbiotica group Mycetohabitans gen. nov., and Trinickia gen. nov.: implications for the evolution of diazotrophy and nodulation in the Burkholderiaceae.</title>
        <authorList>
            <person name="Estrada De Los Santos P."/>
            <person name="Palmer M."/>
            <person name="Chavez-Ramirez B."/>
            <person name="Steenkamp E.T."/>
            <person name="Hirsch A.M."/>
            <person name="Manyaka P."/>
            <person name="Maluk M."/>
            <person name="Lafos M."/>
            <person name="Crook M."/>
            <person name="Gross E."/>
            <person name="Simon M.F."/>
            <person name="Bueno Dos Reis Junior F."/>
            <person name="Poole P.S."/>
            <person name="Venter S.N."/>
            <person name="James E.K."/>
        </authorList>
    </citation>
    <scope>NUCLEOTIDE SEQUENCE [LARGE SCALE GENOMIC DNA]</scope>
    <source>
        <strain evidence="1 2">JPY-366</strain>
    </source>
</reference>
<evidence type="ECO:0008006" key="3">
    <source>
        <dbReference type="Google" id="ProtNLM"/>
    </source>
</evidence>
<dbReference type="AlphaFoldDB" id="A0A2T3XYN9"/>
<evidence type="ECO:0000313" key="1">
    <source>
        <dbReference type="EMBL" id="PTB21616.1"/>
    </source>
</evidence>
<accession>A0A2T3XYN9</accession>